<evidence type="ECO:0000313" key="15">
    <source>
        <dbReference type="EnsemblPlants" id="OMERI03G30030.2"/>
    </source>
</evidence>
<feature type="region of interest" description="Disordered" evidence="11">
    <location>
        <begin position="233"/>
        <end position="266"/>
    </location>
</feature>
<evidence type="ECO:0000256" key="2">
    <source>
        <dbReference type="ARBA" id="ARBA00004141"/>
    </source>
</evidence>
<dbReference type="GO" id="GO:0140575">
    <property type="term" value="F:transmembrane monodehydroascorbate reductase activity"/>
    <property type="evidence" value="ECO:0007669"/>
    <property type="project" value="InterPro"/>
</dbReference>
<comment type="cofactor">
    <cofactor evidence="1">
        <name>heme b</name>
        <dbReference type="ChEBI" id="CHEBI:60344"/>
    </cofactor>
</comment>
<dbReference type="SMART" id="SM00665">
    <property type="entry name" value="B561"/>
    <property type="match status" value="1"/>
</dbReference>
<evidence type="ECO:0000256" key="7">
    <source>
        <dbReference type="ARBA" id="ARBA00022982"/>
    </source>
</evidence>
<dbReference type="Pfam" id="PF03188">
    <property type="entry name" value="Cytochrom_B561"/>
    <property type="match status" value="1"/>
</dbReference>
<dbReference type="HOGENOM" id="CLU_069483_0_0_1"/>
<proteinExistence type="predicted"/>
<reference evidence="15" key="1">
    <citation type="submission" date="2015-04" db="UniProtKB">
        <authorList>
            <consortium name="EnsemblPlants"/>
        </authorList>
    </citation>
    <scope>IDENTIFICATION</scope>
</reference>
<evidence type="ECO:0000256" key="12">
    <source>
        <dbReference type="SAM" id="Phobius"/>
    </source>
</evidence>
<evidence type="ECO:0000256" key="6">
    <source>
        <dbReference type="ARBA" id="ARBA00022723"/>
    </source>
</evidence>
<keyword evidence="6" id="KW-0479">Metal-binding</keyword>
<feature type="domain" description="Cytochrome b561" evidence="14">
    <location>
        <begin position="29"/>
        <end position="227"/>
    </location>
</feature>
<keyword evidence="5 12" id="KW-0812">Transmembrane</keyword>
<organism evidence="15">
    <name type="scientific">Oryza meridionalis</name>
    <dbReference type="NCBI Taxonomy" id="40149"/>
    <lineage>
        <taxon>Eukaryota</taxon>
        <taxon>Viridiplantae</taxon>
        <taxon>Streptophyta</taxon>
        <taxon>Embryophyta</taxon>
        <taxon>Tracheophyta</taxon>
        <taxon>Spermatophyta</taxon>
        <taxon>Magnoliopsida</taxon>
        <taxon>Liliopsida</taxon>
        <taxon>Poales</taxon>
        <taxon>Poaceae</taxon>
        <taxon>BOP clade</taxon>
        <taxon>Oryzoideae</taxon>
        <taxon>Oryzeae</taxon>
        <taxon>Oryzinae</taxon>
        <taxon>Oryza</taxon>
    </lineage>
</organism>
<dbReference type="PANTHER" id="PTHR15422:SF24">
    <property type="entry name" value="DOMON RELATED DOMAIN-CONTAINING PROTEIN"/>
    <property type="match status" value="1"/>
</dbReference>
<dbReference type="PANTHER" id="PTHR15422">
    <property type="entry name" value="OS05G0565100 PROTEIN"/>
    <property type="match status" value="1"/>
</dbReference>
<name>A0A0E0D6C4_9ORYZ</name>
<dbReference type="Gramene" id="OMERI03G30030.2">
    <property type="protein sequence ID" value="OMERI03G30030.2"/>
    <property type="gene ID" value="OMERI03G30030"/>
</dbReference>
<evidence type="ECO:0000256" key="9">
    <source>
        <dbReference type="ARBA" id="ARBA00023004"/>
    </source>
</evidence>
<dbReference type="STRING" id="40149.A0A0E0D6C4"/>
<feature type="chain" id="PRO_5002356549" description="Cytochrome b561 domain-containing protein" evidence="13">
    <location>
        <begin position="32"/>
        <end position="266"/>
    </location>
</feature>
<sequence length="266" mass="29821">MLLFGRKRLLVVLGSCSTILSLLTPIQCVSSNPDSLNQSYKAVQPLEVIASSPLTPKLSLQLKLHAFLLWSSVGFLMPIGVLLIRVTNNVKSTRSIRILFYCHVASQIVAVILATAGAVLSISNFENAFNNTHQRIGLALYGFIWLQPLIGFLRPDRGVRFRSIWYLTHWLLGIAICVVGVANVYIGIHTYHERTGRSVRPWTVLLTVEVSAMAFVYLFQDRWNHVVRQQQQQEAAALGDDDDDDDEQSEEHVYPANDHKEVAVVP</sequence>
<dbReference type="InterPro" id="IPR006593">
    <property type="entry name" value="Cyt_b561/ferric_Rdtase_TM"/>
</dbReference>
<dbReference type="GO" id="GO:0020037">
    <property type="term" value="F:heme binding"/>
    <property type="evidence" value="ECO:0007669"/>
    <property type="project" value="TreeGrafter"/>
</dbReference>
<evidence type="ECO:0000256" key="8">
    <source>
        <dbReference type="ARBA" id="ARBA00022989"/>
    </source>
</evidence>
<feature type="transmembrane region" description="Helical" evidence="12">
    <location>
        <begin position="67"/>
        <end position="86"/>
    </location>
</feature>
<dbReference type="PROSITE" id="PS50939">
    <property type="entry name" value="CYTOCHROME_B561"/>
    <property type="match status" value="1"/>
</dbReference>
<evidence type="ECO:0000256" key="4">
    <source>
        <dbReference type="ARBA" id="ARBA00022617"/>
    </source>
</evidence>
<dbReference type="EnsemblPlants" id="OMERI03G30030.2">
    <property type="protein sequence ID" value="OMERI03G30030.2"/>
    <property type="gene ID" value="OMERI03G30030"/>
</dbReference>
<keyword evidence="9" id="KW-0408">Iron</keyword>
<keyword evidence="16" id="KW-1185">Reference proteome</keyword>
<keyword evidence="4" id="KW-0349">Heme</keyword>
<accession>A0A0E0D6C4</accession>
<feature type="transmembrane region" description="Helical" evidence="12">
    <location>
        <begin position="134"/>
        <end position="153"/>
    </location>
</feature>
<feature type="transmembrane region" description="Helical" evidence="12">
    <location>
        <begin position="165"/>
        <end position="188"/>
    </location>
</feature>
<dbReference type="CDD" id="cd08760">
    <property type="entry name" value="Cyt_b561_FRRS1_like"/>
    <property type="match status" value="1"/>
</dbReference>
<evidence type="ECO:0000313" key="16">
    <source>
        <dbReference type="Proteomes" id="UP000008021"/>
    </source>
</evidence>
<evidence type="ECO:0000256" key="1">
    <source>
        <dbReference type="ARBA" id="ARBA00001970"/>
    </source>
</evidence>
<dbReference type="AlphaFoldDB" id="A0A0E0D6C4"/>
<dbReference type="GO" id="GO:0016020">
    <property type="term" value="C:membrane"/>
    <property type="evidence" value="ECO:0007669"/>
    <property type="project" value="UniProtKB-SubCell"/>
</dbReference>
<feature type="transmembrane region" description="Helical" evidence="12">
    <location>
        <begin position="98"/>
        <end position="122"/>
    </location>
</feature>
<protein>
    <recommendedName>
        <fullName evidence="14">Cytochrome b561 domain-containing protein</fullName>
    </recommendedName>
</protein>
<keyword evidence="8 12" id="KW-1133">Transmembrane helix</keyword>
<feature type="transmembrane region" description="Helical" evidence="12">
    <location>
        <begin position="200"/>
        <end position="219"/>
    </location>
</feature>
<keyword evidence="13" id="KW-0732">Signal</keyword>
<dbReference type="GO" id="GO:0046872">
    <property type="term" value="F:metal ion binding"/>
    <property type="evidence" value="ECO:0007669"/>
    <property type="project" value="UniProtKB-KW"/>
</dbReference>
<feature type="compositionally biased region" description="Acidic residues" evidence="11">
    <location>
        <begin position="239"/>
        <end position="249"/>
    </location>
</feature>
<feature type="compositionally biased region" description="Basic and acidic residues" evidence="11">
    <location>
        <begin position="250"/>
        <end position="266"/>
    </location>
</feature>
<evidence type="ECO:0000256" key="11">
    <source>
        <dbReference type="SAM" id="MobiDB-lite"/>
    </source>
</evidence>
<evidence type="ECO:0000256" key="5">
    <source>
        <dbReference type="ARBA" id="ARBA00022692"/>
    </source>
</evidence>
<dbReference type="Proteomes" id="UP000008021">
    <property type="component" value="Chromosome 3"/>
</dbReference>
<reference evidence="15" key="2">
    <citation type="submission" date="2018-05" db="EMBL/GenBank/DDBJ databases">
        <title>OmerRS3 (Oryza meridionalis Reference Sequence Version 3).</title>
        <authorList>
            <person name="Zhang J."/>
            <person name="Kudrna D."/>
            <person name="Lee S."/>
            <person name="Talag J."/>
            <person name="Welchert J."/>
            <person name="Wing R.A."/>
        </authorList>
    </citation>
    <scope>NUCLEOTIDE SEQUENCE [LARGE SCALE GENOMIC DNA]</scope>
    <source>
        <strain evidence="15">cv. OR44</strain>
    </source>
</reference>
<keyword evidence="10 12" id="KW-0472">Membrane</keyword>
<evidence type="ECO:0000256" key="3">
    <source>
        <dbReference type="ARBA" id="ARBA00022448"/>
    </source>
</evidence>
<dbReference type="InterPro" id="IPR045150">
    <property type="entry name" value="CYB561D1/2"/>
</dbReference>
<comment type="subcellular location">
    <subcellularLocation>
        <location evidence="2">Membrane</location>
        <topology evidence="2">Multi-pass membrane protein</topology>
    </subcellularLocation>
</comment>
<evidence type="ECO:0000256" key="10">
    <source>
        <dbReference type="ARBA" id="ARBA00023136"/>
    </source>
</evidence>
<feature type="signal peptide" evidence="13">
    <location>
        <begin position="1"/>
        <end position="31"/>
    </location>
</feature>
<keyword evidence="7" id="KW-0249">Electron transport</keyword>
<evidence type="ECO:0000259" key="14">
    <source>
        <dbReference type="PROSITE" id="PS50939"/>
    </source>
</evidence>
<evidence type="ECO:0000256" key="13">
    <source>
        <dbReference type="SAM" id="SignalP"/>
    </source>
</evidence>
<keyword evidence="3" id="KW-0813">Transport</keyword>
<dbReference type="Gene3D" id="1.20.120.1770">
    <property type="match status" value="1"/>
</dbReference>